<dbReference type="Proteomes" id="UP000237798">
    <property type="component" value="Unassembled WGS sequence"/>
</dbReference>
<name>A0A2T0BST8_9CLOT</name>
<evidence type="ECO:0000313" key="9">
    <source>
        <dbReference type="Proteomes" id="UP000237798"/>
    </source>
</evidence>
<protein>
    <recommendedName>
        <fullName evidence="6">TVP38/TMEM64 family membrane protein</fullName>
    </recommendedName>
</protein>
<evidence type="ECO:0000313" key="8">
    <source>
        <dbReference type="EMBL" id="PRR86934.1"/>
    </source>
</evidence>
<dbReference type="GO" id="GO:0005886">
    <property type="term" value="C:plasma membrane"/>
    <property type="evidence" value="ECO:0007669"/>
    <property type="project" value="UniProtKB-SubCell"/>
</dbReference>
<dbReference type="Pfam" id="PF09335">
    <property type="entry name" value="VTT_dom"/>
    <property type="match status" value="1"/>
</dbReference>
<evidence type="ECO:0000256" key="6">
    <source>
        <dbReference type="RuleBase" id="RU366058"/>
    </source>
</evidence>
<feature type="transmembrane region" description="Helical" evidence="6">
    <location>
        <begin position="160"/>
        <end position="182"/>
    </location>
</feature>
<accession>A0A2T0BST8</accession>
<reference evidence="8 9" key="1">
    <citation type="submission" date="2018-03" db="EMBL/GenBank/DDBJ databases">
        <title>Genome sequence of Clostridium luticellarii DSM 29923.</title>
        <authorList>
            <person name="Poehlein A."/>
            <person name="Daniel R."/>
        </authorList>
    </citation>
    <scope>NUCLEOTIDE SEQUENCE [LARGE SCALE GENOMIC DNA]</scope>
    <source>
        <strain evidence="8 9">DSM 29923</strain>
    </source>
</reference>
<dbReference type="RefSeq" id="WP_106007626.1">
    <property type="nucleotide sequence ID" value="NZ_PVXP01000001.1"/>
</dbReference>
<feature type="transmembrane region" description="Helical" evidence="6">
    <location>
        <begin position="203"/>
        <end position="221"/>
    </location>
</feature>
<sequence length="242" mass="27106">MKNYSKKLKKKLAEYRSYVVLGVIFVILSVVGYEYYHRYIYVFRDPNRIKDIIMSYGEYGVSVFLLIQVLQVVAFFIPGEIIQIAGGYIYGTLFGSILSIIGITAGSVIDYGIARVYGRPLIDKIVSKRHLKFFDKVLHLGSVNSIVFLLYLIPGIPKDILAYICGVSSISLKNFVLCSTFARLPGIIVSAYFGAKMYSGNKILLVSIAVVMILLFVVGVLKGEKIISKVVKRFQSENNKQV</sequence>
<keyword evidence="4 6" id="KW-1133">Transmembrane helix</keyword>
<feature type="transmembrane region" description="Helical" evidence="6">
    <location>
        <begin position="133"/>
        <end position="154"/>
    </location>
</feature>
<evidence type="ECO:0000259" key="7">
    <source>
        <dbReference type="Pfam" id="PF09335"/>
    </source>
</evidence>
<feature type="transmembrane region" description="Helical" evidence="6">
    <location>
        <begin position="56"/>
        <end position="77"/>
    </location>
</feature>
<keyword evidence="2 6" id="KW-1003">Cell membrane</keyword>
<comment type="caution">
    <text evidence="8">The sequence shown here is derived from an EMBL/GenBank/DDBJ whole genome shotgun (WGS) entry which is preliminary data.</text>
</comment>
<evidence type="ECO:0000256" key="1">
    <source>
        <dbReference type="ARBA" id="ARBA00004651"/>
    </source>
</evidence>
<comment type="subcellular location">
    <subcellularLocation>
        <location evidence="1 6">Cell membrane</location>
        <topology evidence="1 6">Multi-pass membrane protein</topology>
    </subcellularLocation>
</comment>
<keyword evidence="9" id="KW-1185">Reference proteome</keyword>
<dbReference type="EMBL" id="PVXP01000001">
    <property type="protein sequence ID" value="PRR86934.1"/>
    <property type="molecule type" value="Genomic_DNA"/>
</dbReference>
<comment type="similarity">
    <text evidence="6">Belongs to the TVP38/TMEM64 family.</text>
</comment>
<proteinExistence type="inferred from homology"/>
<gene>
    <name evidence="8" type="primary">ydjZ_1</name>
    <name evidence="8" type="ORF">CLLU_01150</name>
</gene>
<feature type="transmembrane region" description="Helical" evidence="6">
    <location>
        <begin position="15"/>
        <end position="36"/>
    </location>
</feature>
<feature type="domain" description="VTT" evidence="7">
    <location>
        <begin position="77"/>
        <end position="195"/>
    </location>
</feature>
<feature type="transmembrane region" description="Helical" evidence="6">
    <location>
        <begin position="89"/>
        <end position="113"/>
    </location>
</feature>
<dbReference type="InterPro" id="IPR032816">
    <property type="entry name" value="VTT_dom"/>
</dbReference>
<dbReference type="AlphaFoldDB" id="A0A2T0BST8"/>
<evidence type="ECO:0000256" key="2">
    <source>
        <dbReference type="ARBA" id="ARBA00022475"/>
    </source>
</evidence>
<organism evidence="8 9">
    <name type="scientific">Clostridium luticellarii</name>
    <dbReference type="NCBI Taxonomy" id="1691940"/>
    <lineage>
        <taxon>Bacteria</taxon>
        <taxon>Bacillati</taxon>
        <taxon>Bacillota</taxon>
        <taxon>Clostridia</taxon>
        <taxon>Eubacteriales</taxon>
        <taxon>Clostridiaceae</taxon>
        <taxon>Clostridium</taxon>
    </lineage>
</organism>
<keyword evidence="5 6" id="KW-0472">Membrane</keyword>
<dbReference type="PANTHER" id="PTHR12677">
    <property type="entry name" value="GOLGI APPARATUS MEMBRANE PROTEIN TVP38-RELATED"/>
    <property type="match status" value="1"/>
</dbReference>
<evidence type="ECO:0000256" key="3">
    <source>
        <dbReference type="ARBA" id="ARBA00022692"/>
    </source>
</evidence>
<evidence type="ECO:0000256" key="5">
    <source>
        <dbReference type="ARBA" id="ARBA00023136"/>
    </source>
</evidence>
<evidence type="ECO:0000256" key="4">
    <source>
        <dbReference type="ARBA" id="ARBA00022989"/>
    </source>
</evidence>
<keyword evidence="3 6" id="KW-0812">Transmembrane</keyword>
<dbReference type="PANTHER" id="PTHR12677:SF59">
    <property type="entry name" value="GOLGI APPARATUS MEMBRANE PROTEIN TVP38-RELATED"/>
    <property type="match status" value="1"/>
</dbReference>
<dbReference type="OrthoDB" id="3173541at2"/>
<dbReference type="InterPro" id="IPR015414">
    <property type="entry name" value="TMEM64"/>
</dbReference>